<dbReference type="AlphaFoldDB" id="A0AAV5QUD8"/>
<proteinExistence type="predicted"/>
<evidence type="ECO:0000313" key="2">
    <source>
        <dbReference type="Proteomes" id="UP001360560"/>
    </source>
</evidence>
<dbReference type="EMBL" id="BTFZ01000019">
    <property type="protein sequence ID" value="GMM38205.1"/>
    <property type="molecule type" value="Genomic_DNA"/>
</dbReference>
<reference evidence="1 2" key="1">
    <citation type="journal article" date="2023" name="Elife">
        <title>Identification of key yeast species and microbe-microbe interactions impacting larval growth of Drosophila in the wild.</title>
        <authorList>
            <person name="Mure A."/>
            <person name="Sugiura Y."/>
            <person name="Maeda R."/>
            <person name="Honda K."/>
            <person name="Sakurai N."/>
            <person name="Takahashi Y."/>
            <person name="Watada M."/>
            <person name="Katoh T."/>
            <person name="Gotoh A."/>
            <person name="Gotoh Y."/>
            <person name="Taniguchi I."/>
            <person name="Nakamura K."/>
            <person name="Hayashi T."/>
            <person name="Katayama T."/>
            <person name="Uemura T."/>
            <person name="Hattori Y."/>
        </authorList>
    </citation>
    <scope>NUCLEOTIDE SEQUENCE [LARGE SCALE GENOMIC DNA]</scope>
    <source>
        <strain evidence="1 2">SC-9</strain>
    </source>
</reference>
<dbReference type="GeneID" id="90076194"/>
<evidence type="ECO:0000313" key="1">
    <source>
        <dbReference type="EMBL" id="GMM38205.1"/>
    </source>
</evidence>
<accession>A0AAV5QUD8</accession>
<comment type="caution">
    <text evidence="1">The sequence shown here is derived from an EMBL/GenBank/DDBJ whole genome shotgun (WGS) entry which is preliminary data.</text>
</comment>
<protein>
    <submittedName>
        <fullName evidence="1">Uncharacterized protein</fullName>
    </submittedName>
</protein>
<name>A0AAV5QUD8_9ASCO</name>
<dbReference type="RefSeq" id="XP_064855201.1">
    <property type="nucleotide sequence ID" value="XM_064999129.1"/>
</dbReference>
<organism evidence="1 2">
    <name type="scientific">Saccharomycopsis crataegensis</name>
    <dbReference type="NCBI Taxonomy" id="43959"/>
    <lineage>
        <taxon>Eukaryota</taxon>
        <taxon>Fungi</taxon>
        <taxon>Dikarya</taxon>
        <taxon>Ascomycota</taxon>
        <taxon>Saccharomycotina</taxon>
        <taxon>Saccharomycetes</taxon>
        <taxon>Saccharomycopsidaceae</taxon>
        <taxon>Saccharomycopsis</taxon>
    </lineage>
</organism>
<keyword evidence="2" id="KW-1185">Reference proteome</keyword>
<dbReference type="Proteomes" id="UP001360560">
    <property type="component" value="Unassembled WGS sequence"/>
</dbReference>
<sequence>MISPITRTLAQKSFKRFSSTVVSSTGGPGPQATVLATSFAGFLLGSVERNIAAPFPIQLDAPFAFQLETPFPIQLDNVALFSGFSSL</sequence>
<gene>
    <name evidence="1" type="ORF">DASC09_055440</name>
</gene>